<keyword evidence="2" id="KW-1185">Reference proteome</keyword>
<gene>
    <name evidence="1" type="ORF">Llan_1775</name>
</gene>
<dbReference type="AlphaFoldDB" id="A0A0W0VKH9"/>
<dbReference type="Proteomes" id="UP000054869">
    <property type="component" value="Unassembled WGS sequence"/>
</dbReference>
<reference evidence="1 2" key="1">
    <citation type="submission" date="2015-11" db="EMBL/GenBank/DDBJ databases">
        <title>Genomic analysis of 38 Legionella species identifies large and diverse effector repertoires.</title>
        <authorList>
            <person name="Burstein D."/>
            <person name="Amaro F."/>
            <person name="Zusman T."/>
            <person name="Lifshitz Z."/>
            <person name="Cohen O."/>
            <person name="Gilbert J.A."/>
            <person name="Pupko T."/>
            <person name="Shuman H.A."/>
            <person name="Segal G."/>
        </authorList>
    </citation>
    <scope>NUCLEOTIDE SEQUENCE [LARGE SCALE GENOMIC DNA]</scope>
    <source>
        <strain evidence="1 2">ATCC 49751</strain>
    </source>
</reference>
<dbReference type="OrthoDB" id="9929700at2"/>
<evidence type="ECO:0000313" key="1">
    <source>
        <dbReference type="EMBL" id="KTD20590.1"/>
    </source>
</evidence>
<comment type="caution">
    <text evidence="1">The sequence shown here is derived from an EMBL/GenBank/DDBJ whole genome shotgun (WGS) entry which is preliminary data.</text>
</comment>
<evidence type="ECO:0000313" key="2">
    <source>
        <dbReference type="Proteomes" id="UP000054869"/>
    </source>
</evidence>
<organism evidence="1 2">
    <name type="scientific">Legionella lansingensis</name>
    <dbReference type="NCBI Taxonomy" id="45067"/>
    <lineage>
        <taxon>Bacteria</taxon>
        <taxon>Pseudomonadati</taxon>
        <taxon>Pseudomonadota</taxon>
        <taxon>Gammaproteobacteria</taxon>
        <taxon>Legionellales</taxon>
        <taxon>Legionellaceae</taxon>
        <taxon>Legionella</taxon>
    </lineage>
</organism>
<protein>
    <submittedName>
        <fullName evidence="1">Uncharacterized protein</fullName>
    </submittedName>
</protein>
<sequence>MRAKDELFFYRDKKFQENSESLWGIDLFVENTQTPETFSTFWDNIRGNQEKTSYANAQCKALKMIAIKNMVVEFKPNEGLYIRDKNDKDVYAVLDFRNSGNGELRGQVLADALNKYISSKENETAYDALNNLLHSHHNPTFFSQHAKRFLELTERAQAIAFKAIDTVLAWVDKLKPAQRYSQEEEQNKEEVRKRFFPKFLKELDNENIINLQDKLSSNDFTEQQYSRERDEAIQRLLIYRETLFDETDTLGINLKDKRKASKCHFSEQLIQALVETKPEPEQSFKDYIESCIQKAEENLTSEEVSDWPKGVFSHRLYDIVNKMKETEPETPEADEQQTLL</sequence>
<name>A0A0W0VKH9_9GAMM</name>
<dbReference type="EMBL" id="LNYI01000037">
    <property type="protein sequence ID" value="KTD20590.1"/>
    <property type="molecule type" value="Genomic_DNA"/>
</dbReference>
<proteinExistence type="predicted"/>
<dbReference type="PATRIC" id="fig|45067.4.peg.1864"/>
<accession>A0A0W0VKH9</accession>